<dbReference type="RefSeq" id="WP_092908594.1">
    <property type="nucleotide sequence ID" value="NZ_FOUZ01000010.1"/>
</dbReference>
<feature type="signal peptide" evidence="2">
    <location>
        <begin position="1"/>
        <end position="25"/>
    </location>
</feature>
<dbReference type="InterPro" id="IPR026444">
    <property type="entry name" value="Secre_tail"/>
</dbReference>
<dbReference type="AlphaFoldDB" id="A0A1I4XY42"/>
<sequence>MKKIYLKLVGLAFGAIMFASTETNAQVYVIGGGEYATSVSNDGNVVVLFGIDNNFYWTKDKGVQQLGEIVPGSYNGGVSTVTADGKLISTNVVDPKTGIGQIATYNLEKDEWNYLGGLGKIVDSDTSSVWGMNADGSVIVGIASAANGYGHAVKWTKETGLVDLGSTTPNMASRANSTSEDGTMIAGWQDDKSGGRWGALWKNGVQQLIKDQYGDSVSEISSVSGDGKWLVGSHFEYAMRWSEETGVQLITHPNADQFFSGAATATNNDGSVVVGFYREFPGPAMMGDGFIWTEKTGRIDLNEYVKSLGLDDLGITFSLPYAISKDGTKIVGVGRTTEEAVSFMISIPQLSTNEVTKSSYNVYPNPTTDVINIETKGKLSSSILYNITGQKVLTSDQNQINVSSLPKGTYILKTIIDGNESTKKIIKK</sequence>
<evidence type="ECO:0000313" key="5">
    <source>
        <dbReference type="Proteomes" id="UP000199149"/>
    </source>
</evidence>
<dbReference type="Proteomes" id="UP000199149">
    <property type="component" value="Unassembled WGS sequence"/>
</dbReference>
<accession>A0A1I4XY42</accession>
<dbReference type="NCBIfam" id="TIGR02913">
    <property type="entry name" value="HAF_rpt"/>
    <property type="match status" value="1"/>
</dbReference>
<gene>
    <name evidence="4" type="ORF">SAMN05421738_11017</name>
</gene>
<keyword evidence="1 2" id="KW-0732">Signal</keyword>
<organism evidence="4 5">
    <name type="scientific">Algoriella xinjiangensis</name>
    <dbReference type="NCBI Taxonomy" id="684065"/>
    <lineage>
        <taxon>Bacteria</taxon>
        <taxon>Pseudomonadati</taxon>
        <taxon>Bacteroidota</taxon>
        <taxon>Flavobacteriia</taxon>
        <taxon>Flavobacteriales</taxon>
        <taxon>Weeksellaceae</taxon>
        <taxon>Algoriella</taxon>
    </lineage>
</organism>
<dbReference type="STRING" id="684065.SAMN05421738_11017"/>
<reference evidence="5" key="1">
    <citation type="submission" date="2016-10" db="EMBL/GenBank/DDBJ databases">
        <authorList>
            <person name="Varghese N."/>
            <person name="Submissions S."/>
        </authorList>
    </citation>
    <scope>NUCLEOTIDE SEQUENCE [LARGE SCALE GENOMIC DNA]</scope>
    <source>
        <strain evidence="5">XJ109</strain>
    </source>
</reference>
<dbReference type="Pfam" id="PF18962">
    <property type="entry name" value="Por_Secre_tail"/>
    <property type="match status" value="1"/>
</dbReference>
<dbReference type="InterPro" id="IPR014262">
    <property type="entry name" value="HAF_rpt"/>
</dbReference>
<dbReference type="OrthoDB" id="8981767at2"/>
<keyword evidence="5" id="KW-1185">Reference proteome</keyword>
<name>A0A1I4XY42_9FLAO</name>
<evidence type="ECO:0000256" key="1">
    <source>
        <dbReference type="ARBA" id="ARBA00022729"/>
    </source>
</evidence>
<proteinExistence type="predicted"/>
<evidence type="ECO:0000259" key="3">
    <source>
        <dbReference type="Pfam" id="PF18962"/>
    </source>
</evidence>
<evidence type="ECO:0000256" key="2">
    <source>
        <dbReference type="SAM" id="SignalP"/>
    </source>
</evidence>
<protein>
    <submittedName>
        <fullName evidence="4">Por secretion system C-terminal sorting domain-containing protein</fullName>
    </submittedName>
</protein>
<feature type="chain" id="PRO_5011659124" evidence="2">
    <location>
        <begin position="26"/>
        <end position="428"/>
    </location>
</feature>
<dbReference type="NCBIfam" id="TIGR04183">
    <property type="entry name" value="Por_Secre_tail"/>
    <property type="match status" value="1"/>
</dbReference>
<dbReference type="EMBL" id="FOUZ01000010">
    <property type="protein sequence ID" value="SFN30697.1"/>
    <property type="molecule type" value="Genomic_DNA"/>
</dbReference>
<feature type="domain" description="Secretion system C-terminal sorting" evidence="3">
    <location>
        <begin position="362"/>
        <end position="426"/>
    </location>
</feature>
<evidence type="ECO:0000313" key="4">
    <source>
        <dbReference type="EMBL" id="SFN30697.1"/>
    </source>
</evidence>